<comment type="caution">
    <text evidence="2">The sequence shown here is derived from an EMBL/GenBank/DDBJ whole genome shotgun (WGS) entry which is preliminary data.</text>
</comment>
<proteinExistence type="predicted"/>
<dbReference type="EMBL" id="JAKLWS010000040">
    <property type="protein sequence ID" value="MCG2590708.1"/>
    <property type="molecule type" value="Genomic_DNA"/>
</dbReference>
<gene>
    <name evidence="2" type="ORF">L6773_19195</name>
</gene>
<dbReference type="RefSeq" id="WP_237856165.1">
    <property type="nucleotide sequence ID" value="NZ_JAKLWS010000040.1"/>
</dbReference>
<dbReference type="InterPro" id="IPR024618">
    <property type="entry name" value="DUF3857"/>
</dbReference>
<protein>
    <submittedName>
        <fullName evidence="2">DUF3857 domain-containing protein</fullName>
    </submittedName>
</protein>
<evidence type="ECO:0000313" key="2">
    <source>
        <dbReference type="EMBL" id="MCG2590708.1"/>
    </source>
</evidence>
<evidence type="ECO:0000313" key="3">
    <source>
        <dbReference type="Proteomes" id="UP001165366"/>
    </source>
</evidence>
<accession>A0ABS9KIP1</accession>
<organism evidence="2 3">
    <name type="scientific">Rhodohalobacter sulfatireducens</name>
    <dbReference type="NCBI Taxonomy" id="2911366"/>
    <lineage>
        <taxon>Bacteria</taxon>
        <taxon>Pseudomonadati</taxon>
        <taxon>Balneolota</taxon>
        <taxon>Balneolia</taxon>
        <taxon>Balneolales</taxon>
        <taxon>Balneolaceae</taxon>
        <taxon>Rhodohalobacter</taxon>
    </lineage>
</organism>
<dbReference type="Proteomes" id="UP001165366">
    <property type="component" value="Unassembled WGS sequence"/>
</dbReference>
<name>A0ABS9KIP1_9BACT</name>
<sequence length="665" mass="76296">MQLFVRLFLPLLIVLLFGGTAYSQDDSPILDEIHIFNKFGSIPGSQFNNSADHGYPFEYLLKESSIRTIERPSGILAVIDNLVRIRVLTGDQLEQAEAGLIGIPFYFKDGIETITNLEAITHQPDGSQVRFDVENRRTVDLNSRYKIIEFEMPEVQEGSIIEYKYTLERRYIEELPNFYLGHRVPTQEANLYFRNSEFIRYDAVPLHIEDFELEYQEHRVDTSNVPLLFTLPRPNPVYIQEWNGEEIPAVDVSSYISSIDDIRAQIKFQISEFGIPRQPLENSWEFVAAQLLRNRNPYEKIAPYQEFERIGEEIAASKNSVVEAQDSVFHYVNSNVQFNGVNSVVAEGDLYHVLEGELATQAEINLVLLTILRGAGIDAKPLYLSGREFGRIDKSFPSVFQFNRLLVFSEIDGKKYFMDGSFPVSMPNLIPIESYNSQGMVLTKESYQWVDISPEQSVFDLDIEIQAALSMDGTLNGTLMAQTRGYPSQNIREQLESGEPAPAIIKQIFFEVYTEAEMAESSLQINSRNRNIVDVTTEFEIPNYAASFRDGIEFRPMVVGYLFRNPFESTERRVPITLDAPEKLSIRYTVDLPDGFSVDAMGETRDTSLQGAALREEYISEGNTVKYSFDIDISRKEFPADVYSQLRRIYERWVFLSNETWFIEQ</sequence>
<reference evidence="2" key="2">
    <citation type="submission" date="2024-05" db="EMBL/GenBank/DDBJ databases">
        <title>Rhodohalobacter halophilus gen. nov., sp. nov., a moderately halophilic member of the family Balneolaceae.</title>
        <authorList>
            <person name="Xia J."/>
        </authorList>
    </citation>
    <scope>NUCLEOTIDE SEQUENCE</scope>
    <source>
        <strain evidence="2">WB101</strain>
    </source>
</reference>
<feature type="domain" description="DUF3857" evidence="1">
    <location>
        <begin position="103"/>
        <end position="173"/>
    </location>
</feature>
<dbReference type="Gene3D" id="3.10.620.30">
    <property type="match status" value="1"/>
</dbReference>
<dbReference type="Pfam" id="PF12969">
    <property type="entry name" value="DUF3857"/>
    <property type="match status" value="1"/>
</dbReference>
<keyword evidence="3" id="KW-1185">Reference proteome</keyword>
<dbReference type="Gene3D" id="2.60.120.1130">
    <property type="match status" value="1"/>
</dbReference>
<reference evidence="2" key="1">
    <citation type="submission" date="2022-01" db="EMBL/GenBank/DDBJ databases">
        <authorList>
            <person name="Wang Y."/>
        </authorList>
    </citation>
    <scope>NUCLEOTIDE SEQUENCE</scope>
    <source>
        <strain evidence="2">WB101</strain>
    </source>
</reference>
<dbReference type="Gene3D" id="2.60.40.3140">
    <property type="match status" value="1"/>
</dbReference>
<evidence type="ECO:0000259" key="1">
    <source>
        <dbReference type="Pfam" id="PF12969"/>
    </source>
</evidence>